<proteinExistence type="predicted"/>
<sequence>MKELTDTEIQWLEAFAKQHKFFASFLLHYKLKHYLSNNQYYWLHLYINQAEEQGDALLSAEEIKFLEEILKILKIRGIIKNL</sequence>
<comment type="caution">
    <text evidence="1">The sequence shown here is derived from an EMBL/GenBank/DDBJ whole genome shotgun (WGS) entry which is preliminary data.</text>
</comment>
<accession>X0ZYF5</accession>
<gene>
    <name evidence="1" type="ORF">S01H4_32602</name>
</gene>
<feature type="non-terminal residue" evidence="1">
    <location>
        <position position="82"/>
    </location>
</feature>
<evidence type="ECO:0000313" key="1">
    <source>
        <dbReference type="EMBL" id="GAG74900.1"/>
    </source>
</evidence>
<reference evidence="1" key="1">
    <citation type="journal article" date="2014" name="Front. Microbiol.">
        <title>High frequency of phylogenetically diverse reductive dehalogenase-homologous genes in deep subseafloor sedimentary metagenomes.</title>
        <authorList>
            <person name="Kawai M."/>
            <person name="Futagami T."/>
            <person name="Toyoda A."/>
            <person name="Takaki Y."/>
            <person name="Nishi S."/>
            <person name="Hori S."/>
            <person name="Arai W."/>
            <person name="Tsubouchi T."/>
            <person name="Morono Y."/>
            <person name="Uchiyama I."/>
            <person name="Ito T."/>
            <person name="Fujiyama A."/>
            <person name="Inagaki F."/>
            <person name="Takami H."/>
        </authorList>
    </citation>
    <scope>NUCLEOTIDE SEQUENCE</scope>
    <source>
        <strain evidence="1">Expedition CK06-06</strain>
    </source>
</reference>
<dbReference type="EMBL" id="BART01017067">
    <property type="protein sequence ID" value="GAG74900.1"/>
    <property type="molecule type" value="Genomic_DNA"/>
</dbReference>
<organism evidence="1">
    <name type="scientific">marine sediment metagenome</name>
    <dbReference type="NCBI Taxonomy" id="412755"/>
    <lineage>
        <taxon>unclassified sequences</taxon>
        <taxon>metagenomes</taxon>
        <taxon>ecological metagenomes</taxon>
    </lineage>
</organism>
<name>X0ZYF5_9ZZZZ</name>
<dbReference type="AlphaFoldDB" id="X0ZYF5"/>
<protein>
    <submittedName>
        <fullName evidence="1">Uncharacterized protein</fullName>
    </submittedName>
</protein>